<sequence>MHDEASRRTTLAVVLASAGRPALLADALRCYEQQEEVDFRGIISVPDEASLPDEPSLLYGWEIVSGTRGLAAQRNAGLDLLDDVEIVAFFDDDAVARSDYLARAVRFLAAHPEVVGLTGRVLLDGKITGEIDRTTTDAVLERSASEARSDAWRPTRELYGANFVVRRSAAPSLRFDERLPLYSWLEDHDFARRLMPFGLLAHVDDCVIVHRAAASGGRQNHRRLGYSQVMNAIHLVRKGSFPAWLAAQQIFRPVAKNVALSVAGPNASWRRQRLRGNLMAVTDVARGRITPERITEL</sequence>
<dbReference type="PANTHER" id="PTHR43685">
    <property type="entry name" value="GLYCOSYLTRANSFERASE"/>
    <property type="match status" value="1"/>
</dbReference>
<gene>
    <name evidence="1" type="ORF">ACFPK1_27315</name>
</gene>
<proteinExistence type="predicted"/>
<reference evidence="2" key="1">
    <citation type="journal article" date="2019" name="Int. J. Syst. Evol. Microbiol.">
        <title>The Global Catalogue of Microorganisms (GCM) 10K type strain sequencing project: providing services to taxonomists for standard genome sequencing and annotation.</title>
        <authorList>
            <consortium name="The Broad Institute Genomics Platform"/>
            <consortium name="The Broad Institute Genome Sequencing Center for Infectious Disease"/>
            <person name="Wu L."/>
            <person name="Ma J."/>
        </authorList>
    </citation>
    <scope>NUCLEOTIDE SEQUENCE [LARGE SCALE GENOMIC DNA]</scope>
    <source>
        <strain evidence="2">XZYJ18</strain>
    </source>
</reference>
<dbReference type="PANTHER" id="PTHR43685:SF3">
    <property type="entry name" value="SLR2126 PROTEIN"/>
    <property type="match status" value="1"/>
</dbReference>
<dbReference type="SUPFAM" id="SSF53448">
    <property type="entry name" value="Nucleotide-diphospho-sugar transferases"/>
    <property type="match status" value="1"/>
</dbReference>
<dbReference type="Proteomes" id="UP001596175">
    <property type="component" value="Unassembled WGS sequence"/>
</dbReference>
<organism evidence="1 2">
    <name type="scientific">Actinomycetospora rhizophila</name>
    <dbReference type="NCBI Taxonomy" id="1416876"/>
    <lineage>
        <taxon>Bacteria</taxon>
        <taxon>Bacillati</taxon>
        <taxon>Actinomycetota</taxon>
        <taxon>Actinomycetes</taxon>
        <taxon>Pseudonocardiales</taxon>
        <taxon>Pseudonocardiaceae</taxon>
        <taxon>Actinomycetospora</taxon>
    </lineage>
</organism>
<accession>A0ABV9ZP12</accession>
<name>A0ABV9ZP12_9PSEU</name>
<evidence type="ECO:0000313" key="1">
    <source>
        <dbReference type="EMBL" id="MFC5141973.1"/>
    </source>
</evidence>
<dbReference type="CDD" id="cd00761">
    <property type="entry name" value="Glyco_tranf_GTA_type"/>
    <property type="match status" value="1"/>
</dbReference>
<dbReference type="RefSeq" id="WP_378024108.1">
    <property type="nucleotide sequence ID" value="NZ_JBHSKG010000019.1"/>
</dbReference>
<comment type="caution">
    <text evidence="1">The sequence shown here is derived from an EMBL/GenBank/DDBJ whole genome shotgun (WGS) entry which is preliminary data.</text>
</comment>
<keyword evidence="2" id="KW-1185">Reference proteome</keyword>
<dbReference type="EMBL" id="JBHSKG010000019">
    <property type="protein sequence ID" value="MFC5141973.1"/>
    <property type="molecule type" value="Genomic_DNA"/>
</dbReference>
<dbReference type="Gene3D" id="3.90.550.10">
    <property type="entry name" value="Spore Coat Polysaccharide Biosynthesis Protein SpsA, Chain A"/>
    <property type="match status" value="1"/>
</dbReference>
<dbReference type="InterPro" id="IPR050834">
    <property type="entry name" value="Glycosyltransf_2"/>
</dbReference>
<dbReference type="InterPro" id="IPR029044">
    <property type="entry name" value="Nucleotide-diphossugar_trans"/>
</dbReference>
<protein>
    <submittedName>
        <fullName evidence="1">Glycosyltransferase family 2 protein</fullName>
    </submittedName>
</protein>
<evidence type="ECO:0000313" key="2">
    <source>
        <dbReference type="Proteomes" id="UP001596175"/>
    </source>
</evidence>